<keyword evidence="4" id="KW-1185">Reference proteome</keyword>
<organism evidence="3 4">
    <name type="scientific">Cryptosporidium muris (strain RN66)</name>
    <dbReference type="NCBI Taxonomy" id="441375"/>
    <lineage>
        <taxon>Eukaryota</taxon>
        <taxon>Sar</taxon>
        <taxon>Alveolata</taxon>
        <taxon>Apicomplexa</taxon>
        <taxon>Conoidasida</taxon>
        <taxon>Coccidia</taxon>
        <taxon>Eucoccidiorida</taxon>
        <taxon>Eimeriorina</taxon>
        <taxon>Cryptosporidiidae</taxon>
        <taxon>Cryptosporidium</taxon>
    </lineage>
</organism>
<dbReference type="OrthoDB" id="340883at2759"/>
<proteinExistence type="predicted"/>
<keyword evidence="1" id="KW-0812">Transmembrane</keyword>
<keyword evidence="2" id="KW-0732">Signal</keyword>
<gene>
    <name evidence="3" type="ORF">CMU_040110</name>
</gene>
<reference evidence="3" key="1">
    <citation type="submission" date="2008-06" db="EMBL/GenBank/DDBJ databases">
        <authorList>
            <person name="Lorenzi H."/>
            <person name="Inman J."/>
            <person name="Miller J."/>
            <person name="Schobel S."/>
            <person name="Amedeo P."/>
            <person name="Caler E.V."/>
            <person name="da Silva J."/>
        </authorList>
    </citation>
    <scope>NUCLEOTIDE SEQUENCE [LARGE SCALE GENOMIC DNA]</scope>
    <source>
        <strain evidence="3">RN66</strain>
    </source>
</reference>
<keyword evidence="1" id="KW-0472">Membrane</keyword>
<feature type="chain" id="PRO_5002839494" description="ER membrane protein complex subunit 10" evidence="2">
    <location>
        <begin position="24"/>
        <end position="204"/>
    </location>
</feature>
<evidence type="ECO:0000256" key="1">
    <source>
        <dbReference type="SAM" id="Phobius"/>
    </source>
</evidence>
<dbReference type="AlphaFoldDB" id="B6A9Q1"/>
<keyword evidence="1" id="KW-1133">Transmembrane helix</keyword>
<name>B6A9Q1_CRYMR</name>
<feature type="signal peptide" evidence="2">
    <location>
        <begin position="1"/>
        <end position="23"/>
    </location>
</feature>
<evidence type="ECO:0000313" key="3">
    <source>
        <dbReference type="EMBL" id="EEA04942.1"/>
    </source>
</evidence>
<sequence>MKNLFNLYSTLLLLLLLVSEVYTNELSHIDVEYRCNNIVQRTHLDIQNNNKFTLPLSVNYSEGGSSCIYEDDGVLFQIPNLNTFIKSKIASEIILTVFLLNRQIIGLSAYSNLNTSDNVVVNVEFIEQHQMDDIKIEPLLSNKSDNNKHNKEIKNVSFIRRYWWLFIIGFIIYSILSVDPSTIEGMNNSTENSGLQRATVTSRR</sequence>
<evidence type="ECO:0000313" key="4">
    <source>
        <dbReference type="Proteomes" id="UP000001460"/>
    </source>
</evidence>
<feature type="transmembrane region" description="Helical" evidence="1">
    <location>
        <begin position="162"/>
        <end position="178"/>
    </location>
</feature>
<evidence type="ECO:0008006" key="5">
    <source>
        <dbReference type="Google" id="ProtNLM"/>
    </source>
</evidence>
<evidence type="ECO:0000256" key="2">
    <source>
        <dbReference type="SAM" id="SignalP"/>
    </source>
</evidence>
<dbReference type="RefSeq" id="XP_002139291.1">
    <property type="nucleotide sequence ID" value="XM_002139255.1"/>
</dbReference>
<dbReference type="GeneID" id="6994534"/>
<accession>B6A9Q1</accession>
<dbReference type="EMBL" id="DS989726">
    <property type="protein sequence ID" value="EEA04942.1"/>
    <property type="molecule type" value="Genomic_DNA"/>
</dbReference>
<protein>
    <recommendedName>
        <fullName evidence="5">ER membrane protein complex subunit 10</fullName>
    </recommendedName>
</protein>
<dbReference type="VEuPathDB" id="CryptoDB:CMU_040110"/>
<dbReference type="Proteomes" id="UP000001460">
    <property type="component" value="Unassembled WGS sequence"/>
</dbReference>